<proteinExistence type="predicted"/>
<dbReference type="Pfam" id="PF04220">
    <property type="entry name" value="YihI"/>
    <property type="match status" value="1"/>
</dbReference>
<evidence type="ECO:0000256" key="2">
    <source>
        <dbReference type="ARBA" id="ARBA00022517"/>
    </source>
</evidence>
<sequence length="160" mass="18466">MIKKKTKLSRAEINEQSRLLKRKKKHKGLPSGSRINQTNQSTTKTTQTVSDSRIGSKKPIPLIVTETTSSITKTHSNAKTIDVKKLSPEKELQELENNPYLEQLLDMVEDDLQLSIQQQQDLNTMLDRIDELMQQLGYVDDELIEETEMQEDIMSLLKRR</sequence>
<dbReference type="NCBIfam" id="NF003560">
    <property type="entry name" value="PRK05244.1-1"/>
    <property type="match status" value="1"/>
</dbReference>
<dbReference type="Proteomes" id="UP000651208">
    <property type="component" value="Unassembled WGS sequence"/>
</dbReference>
<dbReference type="InterPro" id="IPR007336">
    <property type="entry name" value="YihI"/>
</dbReference>
<evidence type="ECO:0000256" key="1">
    <source>
        <dbReference type="ARBA" id="ARBA00022468"/>
    </source>
</evidence>
<evidence type="ECO:0000313" key="5">
    <source>
        <dbReference type="Proteomes" id="UP000651208"/>
    </source>
</evidence>
<evidence type="ECO:0000256" key="3">
    <source>
        <dbReference type="SAM" id="MobiDB-lite"/>
    </source>
</evidence>
<keyword evidence="5" id="KW-1185">Reference proteome</keyword>
<accession>A0ABR7QVK6</accession>
<evidence type="ECO:0000313" key="4">
    <source>
        <dbReference type="EMBL" id="MBC9130226.1"/>
    </source>
</evidence>
<name>A0ABR7QVK6_9GAMM</name>
<gene>
    <name evidence="4" type="ORF">FcAc13_02755</name>
</gene>
<dbReference type="RefSeq" id="WP_187754664.1">
    <property type="nucleotide sequence ID" value="NZ_JABURY010000006.1"/>
</dbReference>
<comment type="caution">
    <text evidence="4">The sequence shown here is derived from an EMBL/GenBank/DDBJ whole genome shotgun (WGS) entry which is preliminary data.</text>
</comment>
<organism evidence="4 5">
    <name type="scientific">Frischella japonica</name>
    <dbReference type="NCBI Taxonomy" id="2741544"/>
    <lineage>
        <taxon>Bacteria</taxon>
        <taxon>Pseudomonadati</taxon>
        <taxon>Pseudomonadota</taxon>
        <taxon>Gammaproteobacteria</taxon>
        <taxon>Orbales</taxon>
        <taxon>Orbaceae</taxon>
        <taxon>Frischella</taxon>
    </lineage>
</organism>
<protein>
    <submittedName>
        <fullName evidence="4">GTPase-activating protein</fullName>
    </submittedName>
</protein>
<feature type="compositionally biased region" description="Low complexity" evidence="3">
    <location>
        <begin position="36"/>
        <end position="48"/>
    </location>
</feature>
<feature type="region of interest" description="Disordered" evidence="3">
    <location>
        <begin position="1"/>
        <end position="57"/>
    </location>
</feature>
<keyword evidence="2" id="KW-0690">Ribosome biogenesis</keyword>
<keyword evidence="1" id="KW-0343">GTPase activation</keyword>
<feature type="compositionally biased region" description="Basic residues" evidence="3">
    <location>
        <begin position="19"/>
        <end position="28"/>
    </location>
</feature>
<reference evidence="4 5" key="1">
    <citation type="submission" date="2020-06" db="EMBL/GenBank/DDBJ databases">
        <title>Frischella cerana isolated from Apis cerana gut homogenate.</title>
        <authorList>
            <person name="Wolter L.A."/>
            <person name="Suenami S."/>
            <person name="Miyazaki R."/>
        </authorList>
    </citation>
    <scope>NUCLEOTIDE SEQUENCE [LARGE SCALE GENOMIC DNA]</scope>
    <source>
        <strain evidence="4 5">Ac13</strain>
    </source>
</reference>
<dbReference type="EMBL" id="JABURY010000006">
    <property type="protein sequence ID" value="MBC9130226.1"/>
    <property type="molecule type" value="Genomic_DNA"/>
</dbReference>